<evidence type="ECO:0000259" key="10">
    <source>
        <dbReference type="PROSITE" id="PS51123"/>
    </source>
</evidence>
<dbReference type="Pfam" id="PF00691">
    <property type="entry name" value="OmpA"/>
    <property type="match status" value="1"/>
</dbReference>
<evidence type="ECO:0000256" key="1">
    <source>
        <dbReference type="ARBA" id="ARBA00004162"/>
    </source>
</evidence>
<dbReference type="RefSeq" id="WP_198746148.1">
    <property type="nucleotide sequence ID" value="NZ_JAEHTE010000001.1"/>
</dbReference>
<dbReference type="Proteomes" id="UP000637061">
    <property type="component" value="Unassembled WGS sequence"/>
</dbReference>
<evidence type="ECO:0000313" key="11">
    <source>
        <dbReference type="EMBL" id="MBI6882532.1"/>
    </source>
</evidence>
<keyword evidence="8" id="KW-0175">Coiled coil</keyword>
<dbReference type="CDD" id="cd07185">
    <property type="entry name" value="OmpA_C-like"/>
    <property type="match status" value="1"/>
</dbReference>
<keyword evidence="11" id="KW-0282">Flagellum</keyword>
<dbReference type="InterPro" id="IPR036737">
    <property type="entry name" value="OmpA-like_sf"/>
</dbReference>
<feature type="transmembrane region" description="Helical" evidence="9">
    <location>
        <begin position="27"/>
        <end position="46"/>
    </location>
</feature>
<feature type="coiled-coil region" evidence="8">
    <location>
        <begin position="99"/>
        <end position="137"/>
    </location>
</feature>
<dbReference type="PROSITE" id="PS51123">
    <property type="entry name" value="OMPA_2"/>
    <property type="match status" value="1"/>
</dbReference>
<keyword evidence="11" id="KW-0966">Cell projection</keyword>
<dbReference type="GO" id="GO:0005886">
    <property type="term" value="C:plasma membrane"/>
    <property type="evidence" value="ECO:0007669"/>
    <property type="project" value="UniProtKB-SubCell"/>
</dbReference>
<evidence type="ECO:0000256" key="9">
    <source>
        <dbReference type="SAM" id="Phobius"/>
    </source>
</evidence>
<dbReference type="PANTHER" id="PTHR30329">
    <property type="entry name" value="STATOR ELEMENT OF FLAGELLAR MOTOR COMPLEX"/>
    <property type="match status" value="1"/>
</dbReference>
<accession>A0A8I1JG77</accession>
<dbReference type="SUPFAM" id="SSF103088">
    <property type="entry name" value="OmpA-like"/>
    <property type="match status" value="1"/>
</dbReference>
<dbReference type="InterPro" id="IPR006665">
    <property type="entry name" value="OmpA-like"/>
</dbReference>
<organism evidence="11 12">
    <name type="scientific">Pseudomonas putida</name>
    <name type="common">Arthrobacter siderocapsulatus</name>
    <dbReference type="NCBI Taxonomy" id="303"/>
    <lineage>
        <taxon>Bacteria</taxon>
        <taxon>Pseudomonadati</taxon>
        <taxon>Pseudomonadota</taxon>
        <taxon>Gammaproteobacteria</taxon>
        <taxon>Pseudomonadales</taxon>
        <taxon>Pseudomonadaceae</taxon>
        <taxon>Pseudomonas</taxon>
    </lineage>
</organism>
<evidence type="ECO:0000256" key="7">
    <source>
        <dbReference type="PROSITE-ProRule" id="PRU00473"/>
    </source>
</evidence>
<keyword evidence="3" id="KW-1003">Cell membrane</keyword>
<evidence type="ECO:0000256" key="6">
    <source>
        <dbReference type="ARBA" id="ARBA00023136"/>
    </source>
</evidence>
<evidence type="ECO:0000256" key="8">
    <source>
        <dbReference type="SAM" id="Coils"/>
    </source>
</evidence>
<evidence type="ECO:0000256" key="4">
    <source>
        <dbReference type="ARBA" id="ARBA00022692"/>
    </source>
</evidence>
<keyword evidence="4 9" id="KW-0812">Transmembrane</keyword>
<dbReference type="Pfam" id="PF13677">
    <property type="entry name" value="MotB_plug"/>
    <property type="match status" value="1"/>
</dbReference>
<reference evidence="11" key="1">
    <citation type="submission" date="2020-12" db="EMBL/GenBank/DDBJ databases">
        <title>Enhanced detection system for hospital associated transmission using whole genome sequencing surveillance.</title>
        <authorList>
            <person name="Harrison L.H."/>
            <person name="Van Tyne D."/>
            <person name="Marsh J.W."/>
            <person name="Griffith M.P."/>
            <person name="Snyder D.J."/>
            <person name="Cooper V.S."/>
            <person name="Mustapha M."/>
        </authorList>
    </citation>
    <scope>NUCLEOTIDE SEQUENCE</scope>
    <source>
        <strain evidence="11">PSB00042</strain>
    </source>
</reference>
<name>A0A8I1JG77_PSEPU</name>
<dbReference type="PANTHER" id="PTHR30329:SF18">
    <property type="entry name" value="MOTILITY PROTEIN B"/>
    <property type="match status" value="1"/>
</dbReference>
<dbReference type="EMBL" id="JAEHTE010000001">
    <property type="protein sequence ID" value="MBI6882532.1"/>
    <property type="molecule type" value="Genomic_DNA"/>
</dbReference>
<dbReference type="Gene3D" id="3.30.1330.60">
    <property type="entry name" value="OmpA-like domain"/>
    <property type="match status" value="1"/>
</dbReference>
<dbReference type="AlphaFoldDB" id="A0A8I1JG77"/>
<proteinExistence type="inferred from homology"/>
<comment type="caution">
    <text evidence="11">The sequence shown here is derived from an EMBL/GenBank/DDBJ whole genome shotgun (WGS) entry which is preliminary data.</text>
</comment>
<feature type="domain" description="OmpA-like" evidence="10">
    <location>
        <begin position="147"/>
        <end position="267"/>
    </location>
</feature>
<dbReference type="InterPro" id="IPR025713">
    <property type="entry name" value="MotB-like_N_dom"/>
</dbReference>
<evidence type="ECO:0000313" key="12">
    <source>
        <dbReference type="Proteomes" id="UP000637061"/>
    </source>
</evidence>
<comment type="subcellular location">
    <subcellularLocation>
        <location evidence="1">Cell membrane</location>
        <topology evidence="1">Single-pass membrane protein</topology>
    </subcellularLocation>
</comment>
<protein>
    <submittedName>
        <fullName evidence="11">Flagellar motor protein MotB</fullName>
    </submittedName>
</protein>
<evidence type="ECO:0000256" key="2">
    <source>
        <dbReference type="ARBA" id="ARBA00008914"/>
    </source>
</evidence>
<evidence type="ECO:0000256" key="5">
    <source>
        <dbReference type="ARBA" id="ARBA00022989"/>
    </source>
</evidence>
<evidence type="ECO:0000256" key="3">
    <source>
        <dbReference type="ARBA" id="ARBA00022475"/>
    </source>
</evidence>
<sequence length="325" mass="35912">MKADDKRPIIIKRVKKSHGHHGGAWKIAFADFMTAMMALFLVLWILSMANPQQRKIVAEYFRTPLVVAMAGGDKESTSTNPIPGGGDDVTKSEGEVRAIDILEESRSNIERENLEELKRAIEEAIDLDDVLRQMKDQIVIDMIPEGLRIQLVDSEKRPMFEVGSARVAPYMKTLLNMLGGILNKLPNSIQISGHTDSLVYASGEKGYSNWELSADRANASRRELVAGGLDAQKLIRVSGMGDKVRFNHAGELDAINRRIAIVVVGDEARKQILDKGTLLVNPKWKTTGKVGEVPKIAPTIPDGQLKEIKLDVTPTVTVQSVEIKR</sequence>
<dbReference type="InterPro" id="IPR050330">
    <property type="entry name" value="Bact_OuterMem_StrucFunc"/>
</dbReference>
<keyword evidence="11" id="KW-0969">Cilium</keyword>
<comment type="similarity">
    <text evidence="2">Belongs to the MotB family.</text>
</comment>
<gene>
    <name evidence="11" type="primary">motB</name>
    <name evidence="11" type="ORF">JEU22_01290</name>
</gene>
<keyword evidence="5 9" id="KW-1133">Transmembrane helix</keyword>
<dbReference type="NCBIfam" id="NF006548">
    <property type="entry name" value="PRK09041.1"/>
    <property type="match status" value="1"/>
</dbReference>
<keyword evidence="6 7" id="KW-0472">Membrane</keyword>